<proteinExistence type="predicted"/>
<dbReference type="PANTHER" id="PTHR30441">
    <property type="entry name" value="DUF748 DOMAIN-CONTAINING PROTEIN"/>
    <property type="match status" value="1"/>
</dbReference>
<evidence type="ECO:0000256" key="1">
    <source>
        <dbReference type="SAM" id="MobiDB-lite"/>
    </source>
</evidence>
<organism evidence="4 5">
    <name type="scientific">Motiliproteus coralliicola</name>
    <dbReference type="NCBI Taxonomy" id="2283196"/>
    <lineage>
        <taxon>Bacteria</taxon>
        <taxon>Pseudomonadati</taxon>
        <taxon>Pseudomonadota</taxon>
        <taxon>Gammaproteobacteria</taxon>
        <taxon>Oceanospirillales</taxon>
        <taxon>Oceanospirillaceae</taxon>
        <taxon>Motiliproteus</taxon>
    </lineage>
</organism>
<feature type="compositionally biased region" description="Polar residues" evidence="1">
    <location>
        <begin position="374"/>
        <end position="391"/>
    </location>
</feature>
<dbReference type="GO" id="GO:0090313">
    <property type="term" value="P:regulation of protein targeting to membrane"/>
    <property type="evidence" value="ECO:0007669"/>
    <property type="project" value="TreeGrafter"/>
</dbReference>
<dbReference type="Proteomes" id="UP000253769">
    <property type="component" value="Unassembled WGS sequence"/>
</dbReference>
<comment type="caution">
    <text evidence="4">The sequence shown here is derived from an EMBL/GenBank/DDBJ whole genome shotgun (WGS) entry which is preliminary data.</text>
</comment>
<evidence type="ECO:0000256" key="2">
    <source>
        <dbReference type="SAM" id="Phobius"/>
    </source>
</evidence>
<sequence>MKLLLKILLGVVLVLVLAVGAILLLVNPNDFKPELQQLARDKGQVELQLSGDIGWSLFPNVALSLPQLQLTSLDGEPLAALDRASIEVALMPLLSGELKMSGMELEGLDLTIKAPSSEASEEASESQAESGDPGALLFDIGKVRVVDARVVYEDPVAKRQVEVSNLYMEADGLVSGQAFPLMLEFDLALSEQGKPQLKAATRLQTELLLDGSEFNAKALQLQTTLSGVLVPQPLSLNLGGDLAFDQAADRAELRGGKLSLANLLLNLDLVAAGLSTQPQLSGELKLDPLDLKQLLSALGQPVPETADEQALRQVGFSATLAGPAGSLQLSPLTLQLDQTRFDGKLGYELDSGKQTVELNGDSLDLDRYLPPAAQTDQQASQPNSQQTASSERYSKEPLLPLETLQALKLDAKLGLGQLKASGLEIGQLKLLLKADAGLIKLEQLAGQLYQGSFDNRMTLDARTENPKFDISKKIQGVELGSMLLALTGQDRFSGRFTMNGGYQARGNSVYDLVHSLDGNMDLGLKEGRLKGVNLGDTLCRGILQVRGQQAPAETAESYTEFSNLSATAKINKGVVTNQDLKAALVGINLAGDGQVNLPGENLDYGLSLTVLQDFASANCRIDEKLHNLALPLRCEGGFDEAPTKLCGVDKKRIDKVLADVGKREVKQKLEQKLEEKLKGNEAVKGVLKGLFN</sequence>
<feature type="transmembrane region" description="Helical" evidence="2">
    <location>
        <begin position="7"/>
        <end position="26"/>
    </location>
</feature>
<dbReference type="AlphaFoldDB" id="A0A369WD64"/>
<dbReference type="Pfam" id="PF05170">
    <property type="entry name" value="AsmA"/>
    <property type="match status" value="1"/>
</dbReference>
<dbReference type="RefSeq" id="WP_114696741.1">
    <property type="nucleotide sequence ID" value="NZ_QQOH01000004.1"/>
</dbReference>
<dbReference type="GO" id="GO:0005886">
    <property type="term" value="C:plasma membrane"/>
    <property type="evidence" value="ECO:0007669"/>
    <property type="project" value="TreeGrafter"/>
</dbReference>
<dbReference type="InterPro" id="IPR052894">
    <property type="entry name" value="AsmA-related"/>
</dbReference>
<keyword evidence="2" id="KW-1133">Transmembrane helix</keyword>
<dbReference type="OrthoDB" id="9766390at2"/>
<dbReference type="InterPro" id="IPR007844">
    <property type="entry name" value="AsmA"/>
</dbReference>
<gene>
    <name evidence="4" type="ORF">DV711_16145</name>
</gene>
<dbReference type="PANTHER" id="PTHR30441:SF4">
    <property type="entry name" value="PROTEIN ASMA"/>
    <property type="match status" value="1"/>
</dbReference>
<accession>A0A369WD64</accession>
<dbReference type="EMBL" id="QQOH01000004">
    <property type="protein sequence ID" value="RDE19119.1"/>
    <property type="molecule type" value="Genomic_DNA"/>
</dbReference>
<feature type="region of interest" description="Disordered" evidence="1">
    <location>
        <begin position="363"/>
        <end position="395"/>
    </location>
</feature>
<feature type="domain" description="AsmA" evidence="3">
    <location>
        <begin position="1"/>
        <end position="580"/>
    </location>
</feature>
<keyword evidence="2" id="KW-0472">Membrane</keyword>
<evidence type="ECO:0000313" key="5">
    <source>
        <dbReference type="Proteomes" id="UP000253769"/>
    </source>
</evidence>
<keyword evidence="2" id="KW-0812">Transmembrane</keyword>
<protein>
    <submittedName>
        <fullName evidence="4">AsmA family protein</fullName>
    </submittedName>
</protein>
<evidence type="ECO:0000313" key="4">
    <source>
        <dbReference type="EMBL" id="RDE19119.1"/>
    </source>
</evidence>
<keyword evidence="5" id="KW-1185">Reference proteome</keyword>
<evidence type="ECO:0000259" key="3">
    <source>
        <dbReference type="Pfam" id="PF05170"/>
    </source>
</evidence>
<reference evidence="4 5" key="1">
    <citation type="submission" date="2018-07" db="EMBL/GenBank/DDBJ databases">
        <title>Motiliproteus coralliicola sp. nov., a bacterium isolated from Coral.</title>
        <authorList>
            <person name="Wang G."/>
        </authorList>
    </citation>
    <scope>NUCLEOTIDE SEQUENCE [LARGE SCALE GENOMIC DNA]</scope>
    <source>
        <strain evidence="4 5">C34</strain>
    </source>
</reference>
<name>A0A369WD64_9GAMM</name>